<keyword evidence="12" id="KW-1185">Reference proteome</keyword>
<accession>C5BM46</accession>
<feature type="transmembrane region" description="Helical" evidence="9">
    <location>
        <begin position="166"/>
        <end position="187"/>
    </location>
</feature>
<gene>
    <name evidence="11" type="ordered locus">TERTU_0298</name>
</gene>
<dbReference type="HOGENOM" id="CLU_086356_2_1_6"/>
<dbReference type="EMBL" id="CP001614">
    <property type="protein sequence ID" value="ACR13984.1"/>
    <property type="molecule type" value="Genomic_DNA"/>
</dbReference>
<feature type="transmembrane region" description="Helical" evidence="9">
    <location>
        <begin position="55"/>
        <end position="72"/>
    </location>
</feature>
<evidence type="ECO:0000256" key="7">
    <source>
        <dbReference type="ARBA" id="ARBA00023136"/>
    </source>
</evidence>
<keyword evidence="2 9" id="KW-0813">Transport</keyword>
<feature type="domain" description="Tripartite ATP-independent periplasmic transporters DctQ component" evidence="10">
    <location>
        <begin position="63"/>
        <end position="194"/>
    </location>
</feature>
<dbReference type="Pfam" id="PF04290">
    <property type="entry name" value="DctQ"/>
    <property type="match status" value="1"/>
</dbReference>
<organism evidence="11 12">
    <name type="scientific">Teredinibacter turnerae (strain ATCC 39867 / T7901)</name>
    <dbReference type="NCBI Taxonomy" id="377629"/>
    <lineage>
        <taxon>Bacteria</taxon>
        <taxon>Pseudomonadati</taxon>
        <taxon>Pseudomonadota</taxon>
        <taxon>Gammaproteobacteria</taxon>
        <taxon>Cellvibrionales</taxon>
        <taxon>Cellvibrionaceae</taxon>
        <taxon>Teredinibacter</taxon>
    </lineage>
</organism>
<dbReference type="Proteomes" id="UP000009080">
    <property type="component" value="Chromosome"/>
</dbReference>
<evidence type="ECO:0000256" key="5">
    <source>
        <dbReference type="ARBA" id="ARBA00022692"/>
    </source>
</evidence>
<dbReference type="KEGG" id="ttu:TERTU_0298"/>
<comment type="subunit">
    <text evidence="9">The complex comprises the extracytoplasmic solute receptor protein and the two transmembrane proteins.</text>
</comment>
<evidence type="ECO:0000256" key="2">
    <source>
        <dbReference type="ARBA" id="ARBA00022448"/>
    </source>
</evidence>
<sequence length="201" mass="23366">MDIPNGSTGKLFGYGNHIQPTINGRTAFIPGTCMPRFIKGYVHYVELFNRRIGRLMMYGIFAMVAILMWSSISKTFFLPSLWTLEAAQFSMVVYYILGGAYAMQLRANVRMDLFYGEWSTKTKAWVDVFTIFFLIFYLGVLLYGGFESTSYSFEYDERSRTAWRPYMWPIKAIMCFGLVMMILQSFAELFKDIARIRGEKI</sequence>
<evidence type="ECO:0000256" key="4">
    <source>
        <dbReference type="ARBA" id="ARBA00022519"/>
    </source>
</evidence>
<dbReference type="InterPro" id="IPR055348">
    <property type="entry name" value="DctQ"/>
</dbReference>
<keyword evidence="6 9" id="KW-1133">Transmembrane helix</keyword>
<keyword evidence="7 9" id="KW-0472">Membrane</keyword>
<keyword evidence="5 9" id="KW-0812">Transmembrane</keyword>
<dbReference type="RefSeq" id="WP_015820099.1">
    <property type="nucleotide sequence ID" value="NC_012997.1"/>
</dbReference>
<dbReference type="PANTHER" id="PTHR35011">
    <property type="entry name" value="2,3-DIKETO-L-GULONATE TRAP TRANSPORTER SMALL PERMEASE PROTEIN YIAM"/>
    <property type="match status" value="1"/>
</dbReference>
<comment type="function">
    <text evidence="9">Part of the tripartite ATP-independent periplasmic (TRAP) transport system.</text>
</comment>
<protein>
    <recommendedName>
        <fullName evidence="9">TRAP transporter small permease protein</fullName>
    </recommendedName>
</protein>
<keyword evidence="4 9" id="KW-0997">Cell inner membrane</keyword>
<keyword evidence="3" id="KW-1003">Cell membrane</keyword>
<dbReference type="GO" id="GO:0022857">
    <property type="term" value="F:transmembrane transporter activity"/>
    <property type="evidence" value="ECO:0007669"/>
    <property type="project" value="UniProtKB-UniRule"/>
</dbReference>
<reference evidence="11 12" key="1">
    <citation type="journal article" date="2009" name="PLoS ONE">
        <title>The complete genome of Teredinibacter turnerae T7901: an intracellular endosymbiont of marine wood-boring bivalves (shipworms).</title>
        <authorList>
            <person name="Yang J.C."/>
            <person name="Madupu R."/>
            <person name="Durkin A.S."/>
            <person name="Ekborg N.A."/>
            <person name="Pedamallu C.S."/>
            <person name="Hostetler J.B."/>
            <person name="Radune D."/>
            <person name="Toms B.S."/>
            <person name="Henrissat B."/>
            <person name="Coutinho P.M."/>
            <person name="Schwarz S."/>
            <person name="Field L."/>
            <person name="Trindade-Silva A.E."/>
            <person name="Soares C.A.G."/>
            <person name="Elshahawi S."/>
            <person name="Hanora A."/>
            <person name="Schmidt E.W."/>
            <person name="Haygood M.G."/>
            <person name="Posfai J."/>
            <person name="Benner J."/>
            <person name="Madinger C."/>
            <person name="Nove J."/>
            <person name="Anton B."/>
            <person name="Chaudhary K."/>
            <person name="Foster J."/>
            <person name="Holman A."/>
            <person name="Kumar S."/>
            <person name="Lessard P.A."/>
            <person name="Luyten Y.A."/>
            <person name="Slatko B."/>
            <person name="Wood N."/>
            <person name="Wu B."/>
            <person name="Teplitski M."/>
            <person name="Mougous J.D."/>
            <person name="Ward N."/>
            <person name="Eisen J.A."/>
            <person name="Badger J.H."/>
            <person name="Distel D.L."/>
        </authorList>
    </citation>
    <scope>NUCLEOTIDE SEQUENCE [LARGE SCALE GENOMIC DNA]</scope>
    <source>
        <strain evidence="12">ATCC 39867 / T7901</strain>
    </source>
</reference>
<dbReference type="eggNOG" id="COG4665">
    <property type="taxonomic scope" value="Bacteria"/>
</dbReference>
<proteinExistence type="inferred from homology"/>
<evidence type="ECO:0000313" key="11">
    <source>
        <dbReference type="EMBL" id="ACR13984.1"/>
    </source>
</evidence>
<dbReference type="PANTHER" id="PTHR35011:SF4">
    <property type="entry name" value="SLL1102 PROTEIN"/>
    <property type="match status" value="1"/>
</dbReference>
<evidence type="ECO:0000256" key="8">
    <source>
        <dbReference type="ARBA" id="ARBA00038436"/>
    </source>
</evidence>
<evidence type="ECO:0000256" key="1">
    <source>
        <dbReference type="ARBA" id="ARBA00004429"/>
    </source>
</evidence>
<evidence type="ECO:0000256" key="3">
    <source>
        <dbReference type="ARBA" id="ARBA00022475"/>
    </source>
</evidence>
<name>C5BM46_TERTT</name>
<feature type="transmembrane region" description="Helical" evidence="9">
    <location>
        <begin position="84"/>
        <end position="103"/>
    </location>
</feature>
<evidence type="ECO:0000313" key="12">
    <source>
        <dbReference type="Proteomes" id="UP000009080"/>
    </source>
</evidence>
<feature type="transmembrane region" description="Helical" evidence="9">
    <location>
        <begin position="124"/>
        <end position="146"/>
    </location>
</feature>
<dbReference type="GO" id="GO:0005886">
    <property type="term" value="C:plasma membrane"/>
    <property type="evidence" value="ECO:0007669"/>
    <property type="project" value="UniProtKB-SubCell"/>
</dbReference>
<evidence type="ECO:0000256" key="9">
    <source>
        <dbReference type="RuleBase" id="RU369079"/>
    </source>
</evidence>
<comment type="subcellular location">
    <subcellularLocation>
        <location evidence="1 9">Cell inner membrane</location>
        <topology evidence="1 9">Multi-pass membrane protein</topology>
    </subcellularLocation>
</comment>
<dbReference type="AlphaFoldDB" id="C5BM46"/>
<evidence type="ECO:0000256" key="6">
    <source>
        <dbReference type="ARBA" id="ARBA00022989"/>
    </source>
</evidence>
<dbReference type="STRING" id="377629.TERTU_0298"/>
<evidence type="ECO:0000259" key="10">
    <source>
        <dbReference type="Pfam" id="PF04290"/>
    </source>
</evidence>
<comment type="similarity">
    <text evidence="8 9">Belongs to the TRAP transporter small permease family.</text>
</comment>
<dbReference type="InterPro" id="IPR007387">
    <property type="entry name" value="TRAP_DctQ"/>
</dbReference>